<keyword evidence="1" id="KW-1133">Transmembrane helix</keyword>
<keyword evidence="1" id="KW-0812">Transmembrane</keyword>
<comment type="caution">
    <text evidence="2">The sequence shown here is derived from an EMBL/GenBank/DDBJ whole genome shotgun (WGS) entry which is preliminary data.</text>
</comment>
<proteinExistence type="predicted"/>
<evidence type="ECO:0000313" key="3">
    <source>
        <dbReference type="Proteomes" id="UP000664521"/>
    </source>
</evidence>
<protein>
    <submittedName>
        <fullName evidence="2">Uncharacterized protein</fullName>
    </submittedName>
</protein>
<dbReference type="PANTHER" id="PTHR35896:SF3">
    <property type="entry name" value="MAJOR FACILITATOR SUPERFAMILY TRANSPORTER"/>
    <property type="match status" value="1"/>
</dbReference>
<evidence type="ECO:0000313" key="2">
    <source>
        <dbReference type="EMBL" id="CAF9936895.1"/>
    </source>
</evidence>
<keyword evidence="3" id="KW-1185">Reference proteome</keyword>
<feature type="transmembrane region" description="Helical" evidence="1">
    <location>
        <begin position="55"/>
        <end position="75"/>
    </location>
</feature>
<dbReference type="Proteomes" id="UP000664521">
    <property type="component" value="Unassembled WGS sequence"/>
</dbReference>
<gene>
    <name evidence="2" type="ORF">HETSPECPRED_010490</name>
</gene>
<sequence>MPTFRFTNLFLSKPGDRSREKYRRVRFEDDDEIDSIMHSDSQAQLASASHWKRTIALSIAIVCSSLVAILLTITVHSTTSLRDPVTEVVASPCGNSPTEARARGCHFDVISFCWLPDTCYDAELSETFDNMTTWEWFLDPNRTQPISHQQAMTGEYTGLYVNWEYHLRHCTAMWEKLHRAILGAGKSAIDGYIGPLDHTKHCSQMLLSDRDVALETINTIILVKYPSCGIA</sequence>
<dbReference type="OrthoDB" id="3501153at2759"/>
<dbReference type="PANTHER" id="PTHR35896">
    <property type="entry name" value="IG-LIKE DOMAIN-CONTAINING PROTEIN"/>
    <property type="match status" value="1"/>
</dbReference>
<evidence type="ECO:0000256" key="1">
    <source>
        <dbReference type="SAM" id="Phobius"/>
    </source>
</evidence>
<accession>A0A8H3IWS3</accession>
<organism evidence="2 3">
    <name type="scientific">Heterodermia speciosa</name>
    <dbReference type="NCBI Taxonomy" id="116794"/>
    <lineage>
        <taxon>Eukaryota</taxon>
        <taxon>Fungi</taxon>
        <taxon>Dikarya</taxon>
        <taxon>Ascomycota</taxon>
        <taxon>Pezizomycotina</taxon>
        <taxon>Lecanoromycetes</taxon>
        <taxon>OSLEUM clade</taxon>
        <taxon>Lecanoromycetidae</taxon>
        <taxon>Caliciales</taxon>
        <taxon>Physciaceae</taxon>
        <taxon>Heterodermia</taxon>
    </lineage>
</organism>
<name>A0A8H3IWS3_9LECA</name>
<dbReference type="EMBL" id="CAJPDS010000096">
    <property type="protein sequence ID" value="CAF9936895.1"/>
    <property type="molecule type" value="Genomic_DNA"/>
</dbReference>
<keyword evidence="1" id="KW-0472">Membrane</keyword>
<dbReference type="InterPro" id="IPR053008">
    <property type="entry name" value="Phomopsin_biosynth_assoc"/>
</dbReference>
<reference evidence="2" key="1">
    <citation type="submission" date="2021-03" db="EMBL/GenBank/DDBJ databases">
        <authorList>
            <person name="Tagirdzhanova G."/>
        </authorList>
    </citation>
    <scope>NUCLEOTIDE SEQUENCE</scope>
</reference>
<dbReference type="AlphaFoldDB" id="A0A8H3IWS3"/>